<accession>A0A1Q5ZY27</accession>
<organism evidence="1 2">
    <name type="scientific">Mucilaginibacter polytrichastri</name>
    <dbReference type="NCBI Taxonomy" id="1302689"/>
    <lineage>
        <taxon>Bacteria</taxon>
        <taxon>Pseudomonadati</taxon>
        <taxon>Bacteroidota</taxon>
        <taxon>Sphingobacteriia</taxon>
        <taxon>Sphingobacteriales</taxon>
        <taxon>Sphingobacteriaceae</taxon>
        <taxon>Mucilaginibacter</taxon>
    </lineage>
</organism>
<evidence type="ECO:0000313" key="2">
    <source>
        <dbReference type="Proteomes" id="UP000186720"/>
    </source>
</evidence>
<dbReference type="AlphaFoldDB" id="A0A1Q5ZY27"/>
<keyword evidence="2" id="KW-1185">Reference proteome</keyword>
<protein>
    <submittedName>
        <fullName evidence="1">Uncharacterized protein</fullName>
    </submittedName>
</protein>
<dbReference type="EMBL" id="MPPL01000001">
    <property type="protein sequence ID" value="OKS86675.1"/>
    <property type="molecule type" value="Genomic_DNA"/>
</dbReference>
<reference evidence="1 2" key="1">
    <citation type="submission" date="2016-11" db="EMBL/GenBank/DDBJ databases">
        <title>Whole Genome Sequencing of Mucilaginibacter polytrichastri RG4-7(T) isolated from the moss sample.</title>
        <authorList>
            <person name="Li Y."/>
        </authorList>
    </citation>
    <scope>NUCLEOTIDE SEQUENCE [LARGE SCALE GENOMIC DNA]</scope>
    <source>
        <strain evidence="1 2">RG4-7</strain>
    </source>
</reference>
<evidence type="ECO:0000313" key="1">
    <source>
        <dbReference type="EMBL" id="OKS86675.1"/>
    </source>
</evidence>
<proteinExistence type="predicted"/>
<dbReference type="OrthoDB" id="795196at2"/>
<dbReference type="STRING" id="1302689.RG47T_2132"/>
<dbReference type="RefSeq" id="WP_074489340.1">
    <property type="nucleotide sequence ID" value="NZ_FPAM01000004.1"/>
</dbReference>
<sequence length="136" mass="15281">MNKNELHGTLVLVHPGLENDPAGQQGKVGILTYVDSSDEIFVSFDNNQTEGKYSPNALLQLKDRSELYPAMMEEAASMNLEDYKDLYKISLLQDRGRNIDIWNALEIAGNNPAIWSRSLVPVENSIPLKMDQFVGR</sequence>
<gene>
    <name evidence="1" type="ORF">RG47T_2132</name>
</gene>
<dbReference type="Proteomes" id="UP000186720">
    <property type="component" value="Unassembled WGS sequence"/>
</dbReference>
<comment type="caution">
    <text evidence="1">The sequence shown here is derived from an EMBL/GenBank/DDBJ whole genome shotgun (WGS) entry which is preliminary data.</text>
</comment>
<name>A0A1Q5ZY27_9SPHI</name>